<dbReference type="Proteomes" id="UP000762676">
    <property type="component" value="Unassembled WGS sequence"/>
</dbReference>
<feature type="transmembrane region" description="Helical" evidence="1">
    <location>
        <begin position="75"/>
        <end position="101"/>
    </location>
</feature>
<keyword evidence="1" id="KW-1133">Transmembrane helix</keyword>
<feature type="transmembrane region" description="Helical" evidence="1">
    <location>
        <begin position="12"/>
        <end position="37"/>
    </location>
</feature>
<evidence type="ECO:0008006" key="4">
    <source>
        <dbReference type="Google" id="ProtNLM"/>
    </source>
</evidence>
<keyword evidence="1" id="KW-0812">Transmembrane</keyword>
<dbReference type="EMBL" id="BMAT01012169">
    <property type="protein sequence ID" value="GFR87299.1"/>
    <property type="molecule type" value="Genomic_DNA"/>
</dbReference>
<organism evidence="2 3">
    <name type="scientific">Elysia marginata</name>
    <dbReference type="NCBI Taxonomy" id="1093978"/>
    <lineage>
        <taxon>Eukaryota</taxon>
        <taxon>Metazoa</taxon>
        <taxon>Spiralia</taxon>
        <taxon>Lophotrochozoa</taxon>
        <taxon>Mollusca</taxon>
        <taxon>Gastropoda</taxon>
        <taxon>Heterobranchia</taxon>
        <taxon>Euthyneura</taxon>
        <taxon>Panpulmonata</taxon>
        <taxon>Sacoglossa</taxon>
        <taxon>Placobranchoidea</taxon>
        <taxon>Plakobranchidae</taxon>
        <taxon>Elysia</taxon>
    </lineage>
</organism>
<evidence type="ECO:0000256" key="1">
    <source>
        <dbReference type="SAM" id="Phobius"/>
    </source>
</evidence>
<dbReference type="AlphaFoldDB" id="A0AAV4GPS5"/>
<keyword evidence="3" id="KW-1185">Reference proteome</keyword>
<name>A0AAV4GPS5_9GAST</name>
<reference evidence="2 3" key="1">
    <citation type="journal article" date="2021" name="Elife">
        <title>Chloroplast acquisition without the gene transfer in kleptoplastic sea slugs, Plakobranchus ocellatus.</title>
        <authorList>
            <person name="Maeda T."/>
            <person name="Takahashi S."/>
            <person name="Yoshida T."/>
            <person name="Shimamura S."/>
            <person name="Takaki Y."/>
            <person name="Nagai Y."/>
            <person name="Toyoda A."/>
            <person name="Suzuki Y."/>
            <person name="Arimoto A."/>
            <person name="Ishii H."/>
            <person name="Satoh N."/>
            <person name="Nishiyama T."/>
            <person name="Hasebe M."/>
            <person name="Maruyama T."/>
            <person name="Minagawa J."/>
            <person name="Obokata J."/>
            <person name="Shigenobu S."/>
        </authorList>
    </citation>
    <scope>NUCLEOTIDE SEQUENCE [LARGE SCALE GENOMIC DNA]</scope>
</reference>
<feature type="transmembrane region" description="Helical" evidence="1">
    <location>
        <begin position="107"/>
        <end position="132"/>
    </location>
</feature>
<comment type="caution">
    <text evidence="2">The sequence shown here is derived from an EMBL/GenBank/DDBJ whole genome shotgun (WGS) entry which is preliminary data.</text>
</comment>
<keyword evidence="1" id="KW-0472">Membrane</keyword>
<evidence type="ECO:0000313" key="2">
    <source>
        <dbReference type="EMBL" id="GFR87299.1"/>
    </source>
</evidence>
<sequence length="189" mass="20275">MHFSRLQITVEPEIVVVVVVVVVVRGGGVLVVVKVVIVAVVEVVAAAVEIAVVVVVVAAAVIVVVAVVVAAAAAVVVVVVVVVVVHVVVVVVVVVVIDVAVDVVICFMKFFLSCNVALVLYCSIFVFVDVFYTPILRYSMLCLCVHHQPSFELTTINYCYAINPIELGLLYDTVLFFNQFSRPVVTSFS</sequence>
<proteinExistence type="predicted"/>
<evidence type="ECO:0000313" key="3">
    <source>
        <dbReference type="Proteomes" id="UP000762676"/>
    </source>
</evidence>
<gene>
    <name evidence="2" type="ORF">ElyMa_006073200</name>
</gene>
<protein>
    <recommendedName>
        <fullName evidence="4">ABC transmembrane type-1 domain-containing protein</fullName>
    </recommendedName>
</protein>
<feature type="transmembrane region" description="Helical" evidence="1">
    <location>
        <begin position="43"/>
        <end position="68"/>
    </location>
</feature>
<accession>A0AAV4GPS5</accession>